<name>A0A916KQZ0_9POXV</name>
<reference evidence="1 2" key="1">
    <citation type="journal article" date="2013" name="J. Virol.">
        <title>New Insights into the Evolution of Entomopoxvirinae from the Complete Genome Sequences of Four Entomopoxviruses Infecting Adoxophyes honmai, Choristoneura biennis, Choristoneura rosaceana, and Mythimna separata.</title>
        <authorList>
            <person name="Theze J."/>
            <person name="Takatsuka J."/>
            <person name="Li Z."/>
            <person name="Gallais J."/>
            <person name="Doucet D."/>
            <person name="Arif B."/>
            <person name="Nakai M."/>
            <person name="Herniou E.A."/>
        </authorList>
    </citation>
    <scope>NUCLEOTIDE SEQUENCE [LARGE SCALE GENOMIC DNA]</scope>
</reference>
<accession>A0A916KQZ0</accession>
<proteinExistence type="predicted"/>
<protein>
    <submittedName>
        <fullName evidence="1">Uncharacterized protein</fullName>
    </submittedName>
</protein>
<dbReference type="GeneID" id="15613884"/>
<evidence type="ECO:0000313" key="2">
    <source>
        <dbReference type="Proteomes" id="UP000792671"/>
    </source>
</evidence>
<evidence type="ECO:0000313" key="1">
    <source>
        <dbReference type="EMBL" id="CCU56460.1"/>
    </source>
</evidence>
<dbReference type="RefSeq" id="YP_008003779.1">
    <property type="nucleotide sequence ID" value="NC_021246.1"/>
</dbReference>
<dbReference type="EMBL" id="HF679134">
    <property type="protein sequence ID" value="CCU56460.1"/>
    <property type="molecule type" value="Genomic_DNA"/>
</dbReference>
<organism evidence="1 2">
    <name type="scientific">Mythimna separata entomopoxvirus 'L'</name>
    <dbReference type="NCBI Taxonomy" id="1293572"/>
    <lineage>
        <taxon>Viruses</taxon>
        <taxon>Varidnaviria</taxon>
        <taxon>Bamfordvirae</taxon>
        <taxon>Nucleocytoviricota</taxon>
        <taxon>Pokkesviricetes</taxon>
        <taxon>Chitovirales</taxon>
        <taxon>Poxviridae</taxon>
        <taxon>Entomopoxvirinae</taxon>
        <taxon>Betaentomopoxvirus</taxon>
        <taxon>Betaentomopoxvirus mseparata</taxon>
        <taxon>Mythimna separata entomopoxvirus</taxon>
    </lineage>
</organism>
<dbReference type="KEGG" id="vg:15613884"/>
<sequence>MNILKNMTYLFYIFNIRVCEFIKYKMIYPVKRYLIYDYISELSEIIQEPEMINIYYTGYKLLLNDNITKLFNTYYKLIDDVNANLIKIELSDDIKNILIQINNELKILSHDNNRSHSYLKETLLPQLFKEILIIFNSDEDFMENIREYFIELLMIFNNNNDFNSFMLEIYKILLNNNNSVKKLRKLLNIDEIILMKFIKYLKD</sequence>
<gene>
    <name evidence="1" type="ORF">MYSEV_262</name>
</gene>
<dbReference type="Proteomes" id="UP000792671">
    <property type="component" value="Genome"/>
</dbReference>
<keyword evidence="2" id="KW-1185">Reference proteome</keyword>